<feature type="domain" description="SAF" evidence="3">
    <location>
        <begin position="11"/>
        <end position="82"/>
    </location>
</feature>
<dbReference type="SMART" id="SM00858">
    <property type="entry name" value="SAF"/>
    <property type="match status" value="1"/>
</dbReference>
<comment type="similarity">
    <text evidence="1">Belongs to the UxaA family.</text>
</comment>
<dbReference type="RefSeq" id="WP_025775072.1">
    <property type="nucleotide sequence ID" value="NZ_DF238840.1"/>
</dbReference>
<dbReference type="InterPro" id="IPR044144">
    <property type="entry name" value="SAF_UxaA/GarD"/>
</dbReference>
<evidence type="ECO:0000313" key="4">
    <source>
        <dbReference type="EMBL" id="GAF27314.1"/>
    </source>
</evidence>
<accession>A0A0S6UEA4</accession>
<keyword evidence="2" id="KW-0456">Lyase</keyword>
<evidence type="ECO:0000256" key="1">
    <source>
        <dbReference type="ARBA" id="ARBA00010986"/>
    </source>
</evidence>
<dbReference type="Proteomes" id="UP000063718">
    <property type="component" value="Unassembled WGS sequence"/>
</dbReference>
<dbReference type="GO" id="GO:0019698">
    <property type="term" value="P:D-galacturonate catabolic process"/>
    <property type="evidence" value="ECO:0007669"/>
    <property type="project" value="TreeGrafter"/>
</dbReference>
<dbReference type="GO" id="GO:0016829">
    <property type="term" value="F:lyase activity"/>
    <property type="evidence" value="ECO:0007669"/>
    <property type="project" value="UniProtKB-KW"/>
</dbReference>
<evidence type="ECO:0000259" key="3">
    <source>
        <dbReference type="SMART" id="SM00858"/>
    </source>
</evidence>
<dbReference type="InterPro" id="IPR013974">
    <property type="entry name" value="SAF"/>
</dbReference>
<dbReference type="Pfam" id="PF08666">
    <property type="entry name" value="SAF"/>
    <property type="match status" value="1"/>
</dbReference>
<sequence>MKKALQLHEKDNVVVALVDIKAGEAVPVAGQEIHLQEDIKVGHKIALLDIPAGHEVIKYGYPIGRTTRPVAAGCWVHSHNLQSGLGKLEEYTYHPRLFPPAPGKNNHTFNGYRRPDGQVGVRNELWIIPTVGCVNQLAENLARAATRELEGITTLDGIYALKHPYGCSQLGDDHRNTQRLLAALCRHPNAGGVLVLSLGCENNNIPALRQVLGEVDPGRVKFLVAQEVEDEISAGLRLLKELAEHAAAFTREPCSIAELKLGLKCGGSDAFSGITANPLAGMVADRVTAGGGTAVLTEVPEMFGAETILMDRAADEGVFQKIVNLINTWKQYYLEHGQPVYENPSPGNKEGGITTLEEKSLGCVQKGGTAPVVDVLAYGERCREKGLNLLSAPGNDLVSSTALAAAGCQLLLFTTGRGTPLGTCVPTLKIASNTAIYAKKPQWFDFNAGRILEGASMADLAEELLEEILQVASGRMTKAEGLGSREIAIFKSGVTL</sequence>
<dbReference type="AlphaFoldDB" id="A0A0S6UEA4"/>
<dbReference type="InterPro" id="IPR052172">
    <property type="entry name" value="UxaA_altronate/galactarate_dh"/>
</dbReference>
<name>A0A0S6UEA4_NEOTH</name>
<evidence type="ECO:0000256" key="2">
    <source>
        <dbReference type="ARBA" id="ARBA00023239"/>
    </source>
</evidence>
<proteinExistence type="inferred from homology"/>
<dbReference type="Pfam" id="PF04295">
    <property type="entry name" value="GD_AH_second"/>
    <property type="match status" value="1"/>
</dbReference>
<dbReference type="PANTHER" id="PTHR30536:SF5">
    <property type="entry name" value="ALTRONATE DEHYDRATASE"/>
    <property type="match status" value="1"/>
</dbReference>
<reference evidence="4" key="1">
    <citation type="journal article" date="2014" name="Gene">
        <title>Genome-guided analysis of transformation efficiency and carbon dioxide assimilation by Moorella thermoacetica Y72.</title>
        <authorList>
            <person name="Tsukahara K."/>
            <person name="Kita A."/>
            <person name="Nakashimada Y."/>
            <person name="Hoshino T."/>
            <person name="Murakami K."/>
        </authorList>
    </citation>
    <scope>NUCLEOTIDE SEQUENCE [LARGE SCALE GENOMIC DNA]</scope>
    <source>
        <strain evidence="4">Y72</strain>
    </source>
</reference>
<dbReference type="EMBL" id="DF238840">
    <property type="protein sequence ID" value="GAF27314.1"/>
    <property type="molecule type" value="Genomic_DNA"/>
</dbReference>
<organism evidence="4">
    <name type="scientific">Moorella thermoacetica Y72</name>
    <dbReference type="NCBI Taxonomy" id="1325331"/>
    <lineage>
        <taxon>Bacteria</taxon>
        <taxon>Bacillati</taxon>
        <taxon>Bacillota</taxon>
        <taxon>Clostridia</taxon>
        <taxon>Neomoorellales</taxon>
        <taxon>Neomoorellaceae</taxon>
        <taxon>Neomoorella</taxon>
    </lineage>
</organism>
<dbReference type="Pfam" id="PF20629">
    <property type="entry name" value="GD_AH_C"/>
    <property type="match status" value="1"/>
</dbReference>
<dbReference type="CDD" id="cd11613">
    <property type="entry name" value="SAF_AH_GD"/>
    <property type="match status" value="1"/>
</dbReference>
<dbReference type="InterPro" id="IPR048332">
    <property type="entry name" value="GD_AH_C"/>
</dbReference>
<dbReference type="Gene3D" id="2.30.130.110">
    <property type="match status" value="1"/>
</dbReference>
<gene>
    <name evidence="4" type="ORF">MTY_2655</name>
</gene>
<dbReference type="InterPro" id="IPR007392">
    <property type="entry name" value="GD_AH_second"/>
</dbReference>
<dbReference type="PANTHER" id="PTHR30536">
    <property type="entry name" value="ALTRONATE/GALACTARATE DEHYDRATASE"/>
    <property type="match status" value="1"/>
</dbReference>
<protein>
    <submittedName>
        <fullName evidence="4">Altronate dehydratase</fullName>
    </submittedName>
</protein>